<dbReference type="Pfam" id="PF06580">
    <property type="entry name" value="His_kinase"/>
    <property type="match status" value="1"/>
</dbReference>
<dbReference type="Gene3D" id="3.30.450.20">
    <property type="entry name" value="PAS domain"/>
    <property type="match status" value="1"/>
</dbReference>
<keyword evidence="8" id="KW-0812">Transmembrane</keyword>
<dbReference type="Gene3D" id="3.30.565.10">
    <property type="entry name" value="Histidine kinase-like ATPase, C-terminal domain"/>
    <property type="match status" value="1"/>
</dbReference>
<keyword evidence="7" id="KW-0902">Two-component regulatory system</keyword>
<dbReference type="InterPro" id="IPR003594">
    <property type="entry name" value="HATPase_dom"/>
</dbReference>
<dbReference type="CDD" id="cd06225">
    <property type="entry name" value="HAMP"/>
    <property type="match status" value="1"/>
</dbReference>
<dbReference type="EMBL" id="NOKA02000011">
    <property type="protein sequence ID" value="RDY31685.1"/>
    <property type="molecule type" value="Genomic_DNA"/>
</dbReference>
<dbReference type="GO" id="GO:0000155">
    <property type="term" value="F:phosphorelay sensor kinase activity"/>
    <property type="evidence" value="ECO:0007669"/>
    <property type="project" value="InterPro"/>
</dbReference>
<evidence type="ECO:0000256" key="8">
    <source>
        <dbReference type="SAM" id="Phobius"/>
    </source>
</evidence>
<accession>A0A371JG23</accession>
<dbReference type="SUPFAM" id="SSF158472">
    <property type="entry name" value="HAMP domain-like"/>
    <property type="match status" value="1"/>
</dbReference>
<dbReference type="PROSITE" id="PS50109">
    <property type="entry name" value="HIS_KIN"/>
    <property type="match status" value="1"/>
</dbReference>
<dbReference type="OrthoDB" id="9809348at2"/>
<evidence type="ECO:0000313" key="12">
    <source>
        <dbReference type="Proteomes" id="UP000216411"/>
    </source>
</evidence>
<reference evidence="11 12" key="1">
    <citation type="journal article" date="2017" name="Genome Announc.">
        <title>Draft Genome Sequence of a Sporulating and Motile Strain of Lachnotalea glycerini Isolated from Water in Quebec City, Canada.</title>
        <authorList>
            <person name="Maheux A.F."/>
            <person name="Boudreau D.K."/>
            <person name="Berube E."/>
            <person name="Boissinot M."/>
            <person name="Raymond F."/>
            <person name="Brodeur S."/>
            <person name="Corbeil J."/>
            <person name="Isabel S."/>
            <person name="Omar R.F."/>
            <person name="Bergeron M.G."/>
        </authorList>
    </citation>
    <scope>NUCLEOTIDE SEQUENCE [LARGE SCALE GENOMIC DNA]</scope>
    <source>
        <strain evidence="11 12">CCRI-19302</strain>
    </source>
</reference>
<dbReference type="SMART" id="SM00387">
    <property type="entry name" value="HATPase_c"/>
    <property type="match status" value="1"/>
</dbReference>
<dbReference type="InterPro" id="IPR004358">
    <property type="entry name" value="Sig_transdc_His_kin-like_C"/>
</dbReference>
<proteinExistence type="predicted"/>
<feature type="domain" description="HAMP" evidence="10">
    <location>
        <begin position="329"/>
        <end position="381"/>
    </location>
</feature>
<keyword evidence="8" id="KW-0472">Membrane</keyword>
<evidence type="ECO:0000256" key="7">
    <source>
        <dbReference type="ARBA" id="ARBA00023012"/>
    </source>
</evidence>
<evidence type="ECO:0000256" key="6">
    <source>
        <dbReference type="ARBA" id="ARBA00022777"/>
    </source>
</evidence>
<evidence type="ECO:0000256" key="4">
    <source>
        <dbReference type="ARBA" id="ARBA00022553"/>
    </source>
</evidence>
<dbReference type="EC" id="2.7.13.3" evidence="3"/>
<keyword evidence="5" id="KW-0808">Transferase</keyword>
<evidence type="ECO:0000256" key="2">
    <source>
        <dbReference type="ARBA" id="ARBA00004370"/>
    </source>
</evidence>
<dbReference type="InterPro" id="IPR010559">
    <property type="entry name" value="Sig_transdc_His_kin_internal"/>
</dbReference>
<feature type="transmembrane region" description="Helical" evidence="8">
    <location>
        <begin position="304"/>
        <end position="332"/>
    </location>
</feature>
<comment type="subcellular location">
    <subcellularLocation>
        <location evidence="2">Membrane</location>
    </subcellularLocation>
</comment>
<feature type="domain" description="Histidine kinase" evidence="9">
    <location>
        <begin position="488"/>
        <end position="594"/>
    </location>
</feature>
<name>A0A371JG23_9FIRM</name>
<keyword evidence="12" id="KW-1185">Reference proteome</keyword>
<dbReference type="Proteomes" id="UP000216411">
    <property type="component" value="Unassembled WGS sequence"/>
</dbReference>
<evidence type="ECO:0000259" key="10">
    <source>
        <dbReference type="PROSITE" id="PS50885"/>
    </source>
</evidence>
<keyword evidence="4" id="KW-0597">Phosphoprotein</keyword>
<protein>
    <recommendedName>
        <fullName evidence="3">histidine kinase</fullName>
        <ecNumber evidence="3">2.7.13.3</ecNumber>
    </recommendedName>
</protein>
<dbReference type="PANTHER" id="PTHR34220">
    <property type="entry name" value="SENSOR HISTIDINE KINASE YPDA"/>
    <property type="match status" value="1"/>
</dbReference>
<organism evidence="11 12">
    <name type="scientific">Lachnotalea glycerini</name>
    <dbReference type="NCBI Taxonomy" id="1763509"/>
    <lineage>
        <taxon>Bacteria</taxon>
        <taxon>Bacillati</taxon>
        <taxon>Bacillota</taxon>
        <taxon>Clostridia</taxon>
        <taxon>Lachnospirales</taxon>
        <taxon>Lachnospiraceae</taxon>
        <taxon>Lachnotalea</taxon>
    </lineage>
</organism>
<evidence type="ECO:0000256" key="3">
    <source>
        <dbReference type="ARBA" id="ARBA00012438"/>
    </source>
</evidence>
<dbReference type="Gene3D" id="6.10.340.10">
    <property type="match status" value="1"/>
</dbReference>
<dbReference type="PANTHER" id="PTHR34220:SF7">
    <property type="entry name" value="SENSOR HISTIDINE KINASE YPDA"/>
    <property type="match status" value="1"/>
</dbReference>
<dbReference type="PROSITE" id="PS50885">
    <property type="entry name" value="HAMP"/>
    <property type="match status" value="1"/>
</dbReference>
<keyword evidence="8" id="KW-1133">Transmembrane helix</keyword>
<dbReference type="PRINTS" id="PR00344">
    <property type="entry name" value="BCTRLSENSOR"/>
</dbReference>
<evidence type="ECO:0000256" key="1">
    <source>
        <dbReference type="ARBA" id="ARBA00000085"/>
    </source>
</evidence>
<gene>
    <name evidence="11" type="ORF">CG710_008170</name>
</gene>
<evidence type="ECO:0000256" key="5">
    <source>
        <dbReference type="ARBA" id="ARBA00022679"/>
    </source>
</evidence>
<dbReference type="Pfam" id="PF02518">
    <property type="entry name" value="HATPase_c"/>
    <property type="match status" value="1"/>
</dbReference>
<evidence type="ECO:0000313" key="11">
    <source>
        <dbReference type="EMBL" id="RDY31685.1"/>
    </source>
</evidence>
<dbReference type="InterPro" id="IPR005467">
    <property type="entry name" value="His_kinase_dom"/>
</dbReference>
<comment type="catalytic activity">
    <reaction evidence="1">
        <text>ATP + protein L-histidine = ADP + protein N-phospho-L-histidine.</text>
        <dbReference type="EC" id="2.7.13.3"/>
    </reaction>
</comment>
<comment type="caution">
    <text evidence="11">The sequence shown here is derived from an EMBL/GenBank/DDBJ whole genome shotgun (WGS) entry which is preliminary data.</text>
</comment>
<dbReference type="SUPFAM" id="SSF55874">
    <property type="entry name" value="ATPase domain of HSP90 chaperone/DNA topoisomerase II/histidine kinase"/>
    <property type="match status" value="1"/>
</dbReference>
<dbReference type="GO" id="GO:0016020">
    <property type="term" value="C:membrane"/>
    <property type="evidence" value="ECO:0007669"/>
    <property type="project" value="UniProtKB-SubCell"/>
</dbReference>
<keyword evidence="6 11" id="KW-0418">Kinase</keyword>
<dbReference type="AlphaFoldDB" id="A0A371JG23"/>
<dbReference type="InterPro" id="IPR003660">
    <property type="entry name" value="HAMP_dom"/>
</dbReference>
<dbReference type="InterPro" id="IPR050640">
    <property type="entry name" value="Bact_2-comp_sensor_kinase"/>
</dbReference>
<dbReference type="InterPro" id="IPR036890">
    <property type="entry name" value="HATPase_C_sf"/>
</dbReference>
<evidence type="ECO:0000259" key="9">
    <source>
        <dbReference type="PROSITE" id="PS50109"/>
    </source>
</evidence>
<sequence length="597" mass="68272">MRKRSAKMKKIREFLNRLKIKTKIMVLYLTILLISFLMTFTIISQVNEAYIRREIGAAGVQTVNALKGNLGFIFENVTQFSNLIYFDETMQDSLNNVKSKNIDPLIQRRITKSLVNMLLSGDYISSVFIFDQFNNCYNSYKVGPIIVHGEELQNTQWYQEMKNADGNGFFIHKSEGILEFPTRGDKNYISYIKEIGDVNTYEPLATLMVTIDEATIQSYFQEVSAAYDSQFFIVDSNGSYIIAPNQYEKEFAEYVLDKNTGGNGYEVIKIQEDTMIMVSQDIGISDWRLVGSFKMDNIKALTPYYTTVILFIMCLNIIFVFICSMALTRFIFTPLSKLGKHMKMVEEGNFIPMELDDNHNEINSLKKMFNHMAKSIQKLIQKVKTEEQIIAKGELDLIQAQINPHFLYNTLDAVSALALMKDNANCFKMTQALGSFYRNSLNSGMNFVSIADELDCIKSYITILNIRYDDKIKVSYEVEEHLQNKKILKLLLQPLIENAVHHGIKGKDGYGHIFVKIFEDEDEIILEVKDDGIGMTEERTKEVFEGKAITGKSGFGIQSLKQRITLYYGIENPIMIHSEAGIGTEITVRVKQIEEGV</sequence>